<dbReference type="KEGG" id="srub:C2R22_19710"/>
<dbReference type="Proteomes" id="UP000236584">
    <property type="component" value="Chromosome"/>
</dbReference>
<reference evidence="2 3" key="1">
    <citation type="submission" date="2018-01" db="EMBL/GenBank/DDBJ databases">
        <title>Complete genome sequence of Salinigranum rubrum GX10T, an extremely halophilic archaeon isolated from a marine solar saltern.</title>
        <authorList>
            <person name="Han S."/>
        </authorList>
    </citation>
    <scope>NUCLEOTIDE SEQUENCE [LARGE SCALE GENOMIC DNA]</scope>
    <source>
        <strain evidence="2 3">GX10</strain>
    </source>
</reference>
<evidence type="ECO:0000313" key="2">
    <source>
        <dbReference type="EMBL" id="AUV83593.1"/>
    </source>
</evidence>
<keyword evidence="1" id="KW-0812">Transmembrane</keyword>
<proteinExistence type="predicted"/>
<feature type="transmembrane region" description="Helical" evidence="1">
    <location>
        <begin position="37"/>
        <end position="58"/>
    </location>
</feature>
<keyword evidence="3" id="KW-1185">Reference proteome</keyword>
<dbReference type="RefSeq" id="WP_103427282.1">
    <property type="nucleotide sequence ID" value="NZ_CP026309.1"/>
</dbReference>
<keyword evidence="1" id="KW-0472">Membrane</keyword>
<name>A0A2I8VNU7_9EURY</name>
<dbReference type="EMBL" id="CP026309">
    <property type="protein sequence ID" value="AUV83593.1"/>
    <property type="molecule type" value="Genomic_DNA"/>
</dbReference>
<sequence length="89" mass="8685">MTARSLPGRDRPYVVAPFLGILVTIPVQLLSGALGLVPAQTVLVALIAAGLVGAAFGTRYAGETVSAASLTASLAAGGAVIVLIVAGSL</sequence>
<dbReference type="OrthoDB" id="384857at2157"/>
<gene>
    <name evidence="2" type="ORF">C2R22_19710</name>
</gene>
<feature type="transmembrane region" description="Helical" evidence="1">
    <location>
        <begin position="12"/>
        <end position="31"/>
    </location>
</feature>
<organism evidence="2 3">
    <name type="scientific">Salinigranum rubrum</name>
    <dbReference type="NCBI Taxonomy" id="755307"/>
    <lineage>
        <taxon>Archaea</taxon>
        <taxon>Methanobacteriati</taxon>
        <taxon>Methanobacteriota</taxon>
        <taxon>Stenosarchaea group</taxon>
        <taxon>Halobacteria</taxon>
        <taxon>Halobacteriales</taxon>
        <taxon>Haloferacaceae</taxon>
        <taxon>Salinigranum</taxon>
    </lineage>
</organism>
<protein>
    <submittedName>
        <fullName evidence="2">Uncharacterized protein</fullName>
    </submittedName>
</protein>
<dbReference type="GeneID" id="35594368"/>
<evidence type="ECO:0000313" key="3">
    <source>
        <dbReference type="Proteomes" id="UP000236584"/>
    </source>
</evidence>
<keyword evidence="1" id="KW-1133">Transmembrane helix</keyword>
<feature type="transmembrane region" description="Helical" evidence="1">
    <location>
        <begin position="65"/>
        <end position="86"/>
    </location>
</feature>
<evidence type="ECO:0000256" key="1">
    <source>
        <dbReference type="SAM" id="Phobius"/>
    </source>
</evidence>
<dbReference type="AlphaFoldDB" id="A0A2I8VNU7"/>
<accession>A0A2I8VNU7</accession>